<protein>
    <submittedName>
        <fullName evidence="1">Uncharacterized protein</fullName>
    </submittedName>
</protein>
<dbReference type="Proteomes" id="UP000265520">
    <property type="component" value="Unassembled WGS sequence"/>
</dbReference>
<reference evidence="1 2" key="1">
    <citation type="journal article" date="2018" name="Front. Plant Sci.">
        <title>Red Clover (Trifolium pratense) and Zigzag Clover (T. medium) - A Picture of Genomic Similarities and Differences.</title>
        <authorList>
            <person name="Dluhosova J."/>
            <person name="Istvanek J."/>
            <person name="Nedelnik J."/>
            <person name="Repkova J."/>
        </authorList>
    </citation>
    <scope>NUCLEOTIDE SEQUENCE [LARGE SCALE GENOMIC DNA]</scope>
    <source>
        <strain evidence="2">cv. 10/8</strain>
        <tissue evidence="1">Leaf</tissue>
    </source>
</reference>
<feature type="non-terminal residue" evidence="1">
    <location>
        <position position="59"/>
    </location>
</feature>
<evidence type="ECO:0000313" key="2">
    <source>
        <dbReference type="Proteomes" id="UP000265520"/>
    </source>
</evidence>
<keyword evidence="2" id="KW-1185">Reference proteome</keyword>
<accession>A0A392S1K9</accession>
<evidence type="ECO:0000313" key="1">
    <source>
        <dbReference type="EMBL" id="MCI42539.1"/>
    </source>
</evidence>
<dbReference type="AlphaFoldDB" id="A0A392S1K9"/>
<organism evidence="1 2">
    <name type="scientific">Trifolium medium</name>
    <dbReference type="NCBI Taxonomy" id="97028"/>
    <lineage>
        <taxon>Eukaryota</taxon>
        <taxon>Viridiplantae</taxon>
        <taxon>Streptophyta</taxon>
        <taxon>Embryophyta</taxon>
        <taxon>Tracheophyta</taxon>
        <taxon>Spermatophyta</taxon>
        <taxon>Magnoliopsida</taxon>
        <taxon>eudicotyledons</taxon>
        <taxon>Gunneridae</taxon>
        <taxon>Pentapetalae</taxon>
        <taxon>rosids</taxon>
        <taxon>fabids</taxon>
        <taxon>Fabales</taxon>
        <taxon>Fabaceae</taxon>
        <taxon>Papilionoideae</taxon>
        <taxon>50 kb inversion clade</taxon>
        <taxon>NPAAA clade</taxon>
        <taxon>Hologalegina</taxon>
        <taxon>IRL clade</taxon>
        <taxon>Trifolieae</taxon>
        <taxon>Trifolium</taxon>
    </lineage>
</organism>
<proteinExistence type="predicted"/>
<sequence>MMNKQIVNHNRYKLHYKVIPTLVILFVNVQHVELKCGIKKDVKNPKKLHLQYFNYVAVM</sequence>
<name>A0A392S1K9_9FABA</name>
<comment type="caution">
    <text evidence="1">The sequence shown here is derived from an EMBL/GenBank/DDBJ whole genome shotgun (WGS) entry which is preliminary data.</text>
</comment>
<dbReference type="EMBL" id="LXQA010305805">
    <property type="protein sequence ID" value="MCI42539.1"/>
    <property type="molecule type" value="Genomic_DNA"/>
</dbReference>